<feature type="domain" description="Myb/SANT-like DNA-binding" evidence="4">
    <location>
        <begin position="2"/>
        <end position="40"/>
    </location>
</feature>
<protein>
    <recommendedName>
        <fullName evidence="1">Myb/SANT-like DNA-binding domain-containing protein 4</fullName>
    </recommendedName>
</protein>
<organism evidence="5 6">
    <name type="scientific">Camelus dromedarius</name>
    <name type="common">Dromedary</name>
    <name type="synonym">Arabian camel</name>
    <dbReference type="NCBI Taxonomy" id="9838"/>
    <lineage>
        <taxon>Eukaryota</taxon>
        <taxon>Metazoa</taxon>
        <taxon>Chordata</taxon>
        <taxon>Craniata</taxon>
        <taxon>Vertebrata</taxon>
        <taxon>Euteleostomi</taxon>
        <taxon>Mammalia</taxon>
        <taxon>Eutheria</taxon>
        <taxon>Laurasiatheria</taxon>
        <taxon>Artiodactyla</taxon>
        <taxon>Tylopoda</taxon>
        <taxon>Camelidae</taxon>
        <taxon>Camelus</taxon>
    </lineage>
</organism>
<dbReference type="EMBL" id="JWIN03000010">
    <property type="protein sequence ID" value="KAB1271978.1"/>
    <property type="molecule type" value="Genomic_DNA"/>
</dbReference>
<name>A0A5N4DLF1_CAMDR</name>
<sequence length="286" mass="34072">MAWEEIAQCVNAVGEGEQRTGTEVKRRYLDWRALMKRKRMKANIKLVGSGFPLPTSDLDDSLTEEIDEKIGFRNDPNFDWQNMADFRDAGGSLTEFEIEEEEEMLSSVIPDSRRENELPDFPHIDEFFTLNSTPSRSAYDEPHLLVNIEKQKLELEKRRLDIEAERLQVEKERLQIEKERLRHLDMEHERLQLEKERLQIEREKLRLQIVSSEKPAPENELGQGEKSILQPQDIETEKLKLERERLQLEKDRLQFLKFESEKLQIEKERLQVEKERLRIQKEGHLQ</sequence>
<dbReference type="AlphaFoldDB" id="A0A5N4DLF1"/>
<gene>
    <name evidence="5" type="ORF">Cadr_000015511</name>
</gene>
<dbReference type="GO" id="GO:0003677">
    <property type="term" value="F:DNA binding"/>
    <property type="evidence" value="ECO:0007669"/>
    <property type="project" value="UniProtKB-KW"/>
</dbReference>
<dbReference type="PANTHER" id="PTHR21732:SF0">
    <property type="entry name" value="MYB_SANT-LIKE DNA-BINDING DOMAIN-CONTAINING PROTEIN 4"/>
    <property type="match status" value="1"/>
</dbReference>
<dbReference type="InterPro" id="IPR028002">
    <property type="entry name" value="Myb_DNA-bind_5"/>
</dbReference>
<dbReference type="InterPro" id="IPR026162">
    <property type="entry name" value="MSANTD4"/>
</dbReference>
<dbReference type="Pfam" id="PF13873">
    <property type="entry name" value="Myb_DNA-bind_5"/>
    <property type="match status" value="1"/>
</dbReference>
<proteinExistence type="predicted"/>
<dbReference type="PANTHER" id="PTHR21732">
    <property type="entry name" value="MYB/SANT-LIKE DNA-BINDING DOMAIN-CONTAINING PROTEIN 4"/>
    <property type="match status" value="1"/>
</dbReference>
<evidence type="ECO:0000256" key="2">
    <source>
        <dbReference type="ARBA" id="ARBA00023054"/>
    </source>
</evidence>
<keyword evidence="2 3" id="KW-0175">Coiled coil</keyword>
<comment type="caution">
    <text evidence="5">The sequence shown here is derived from an EMBL/GenBank/DDBJ whole genome shotgun (WGS) entry which is preliminary data.</text>
</comment>
<reference evidence="5 6" key="1">
    <citation type="journal article" date="2019" name="Mol. Ecol. Resour.">
        <title>Improving Illumina assemblies with Hi-C and long reads: an example with the North African dromedary.</title>
        <authorList>
            <person name="Elbers J.P."/>
            <person name="Rogers M.F."/>
            <person name="Perelman P.L."/>
            <person name="Proskuryakova A.A."/>
            <person name="Serdyukova N.A."/>
            <person name="Johnson W.E."/>
            <person name="Horin P."/>
            <person name="Corander J."/>
            <person name="Murphy D."/>
            <person name="Burger P.A."/>
        </authorList>
    </citation>
    <scope>NUCLEOTIDE SEQUENCE [LARGE SCALE GENOMIC DNA]</scope>
    <source>
        <strain evidence="5">Drom800</strain>
        <tissue evidence="5">Blood</tissue>
    </source>
</reference>
<evidence type="ECO:0000313" key="6">
    <source>
        <dbReference type="Proteomes" id="UP000299084"/>
    </source>
</evidence>
<dbReference type="Proteomes" id="UP000299084">
    <property type="component" value="Unassembled WGS sequence"/>
</dbReference>
<evidence type="ECO:0000256" key="3">
    <source>
        <dbReference type="SAM" id="Coils"/>
    </source>
</evidence>
<evidence type="ECO:0000256" key="1">
    <source>
        <dbReference type="ARBA" id="ARBA00021375"/>
    </source>
</evidence>
<accession>A0A5N4DLF1</accession>
<evidence type="ECO:0000259" key="4">
    <source>
        <dbReference type="Pfam" id="PF13873"/>
    </source>
</evidence>
<evidence type="ECO:0000313" key="5">
    <source>
        <dbReference type="EMBL" id="KAB1271978.1"/>
    </source>
</evidence>
<dbReference type="STRING" id="9838.ENSCDRP00005002886"/>
<keyword evidence="5" id="KW-0238">DNA-binding</keyword>
<keyword evidence="6" id="KW-1185">Reference proteome</keyword>
<feature type="coiled-coil region" evidence="3">
    <location>
        <begin position="145"/>
        <end position="282"/>
    </location>
</feature>